<protein>
    <submittedName>
        <fullName evidence="1">Uncharacterized protein</fullName>
    </submittedName>
</protein>
<gene>
    <name evidence="1" type="ORF">O181_000159</name>
</gene>
<keyword evidence="2" id="KW-1185">Reference proteome</keyword>
<dbReference type="AlphaFoldDB" id="A0A9Q3B825"/>
<reference evidence="1" key="1">
    <citation type="submission" date="2021-03" db="EMBL/GenBank/DDBJ databases">
        <title>Draft genome sequence of rust myrtle Austropuccinia psidii MF-1, a brazilian biotype.</title>
        <authorList>
            <person name="Quecine M.C."/>
            <person name="Pachon D.M.R."/>
            <person name="Bonatelli M.L."/>
            <person name="Correr F.H."/>
            <person name="Franceschini L.M."/>
            <person name="Leite T.F."/>
            <person name="Margarido G.R.A."/>
            <person name="Almeida C.A."/>
            <person name="Ferrarezi J.A."/>
            <person name="Labate C.A."/>
        </authorList>
    </citation>
    <scope>NUCLEOTIDE SEQUENCE</scope>
    <source>
        <strain evidence="1">MF-1</strain>
    </source>
</reference>
<comment type="caution">
    <text evidence="1">The sequence shown here is derived from an EMBL/GenBank/DDBJ whole genome shotgun (WGS) entry which is preliminary data.</text>
</comment>
<evidence type="ECO:0000313" key="2">
    <source>
        <dbReference type="Proteomes" id="UP000765509"/>
    </source>
</evidence>
<accession>A0A9Q3B825</accession>
<dbReference type="EMBL" id="AVOT02000016">
    <property type="protein sequence ID" value="MBW0460444.1"/>
    <property type="molecule type" value="Genomic_DNA"/>
</dbReference>
<sequence length="264" mass="30002">MDSKINNKPHISLISFLKNPEDYIKSVPMLEHNGSNFYQWTSKLDQLFFFVFGISDFTKDSKHFQLTHQQDKAVCVLISKTVDPLLQYLFEDEIHAKDSFLILQKKFYYPNHNAKLEAFSNLMDLYKASKSGNPTLFEVFLSLFHELCKAGLLISLEIQSVLLKTAIPPPFGMSKDQWFQLITNRVENSNSDGPNDVCQAIKNYLMQKNHYKKCQSSQSLKGNTVENKTSIETLSGSCGSVGHCQSTCPAICQACRLEKEPPPM</sequence>
<organism evidence="1 2">
    <name type="scientific">Austropuccinia psidii MF-1</name>
    <dbReference type="NCBI Taxonomy" id="1389203"/>
    <lineage>
        <taxon>Eukaryota</taxon>
        <taxon>Fungi</taxon>
        <taxon>Dikarya</taxon>
        <taxon>Basidiomycota</taxon>
        <taxon>Pucciniomycotina</taxon>
        <taxon>Pucciniomycetes</taxon>
        <taxon>Pucciniales</taxon>
        <taxon>Sphaerophragmiaceae</taxon>
        <taxon>Austropuccinia</taxon>
    </lineage>
</organism>
<dbReference type="Proteomes" id="UP000765509">
    <property type="component" value="Unassembled WGS sequence"/>
</dbReference>
<name>A0A9Q3B825_9BASI</name>
<proteinExistence type="predicted"/>
<evidence type="ECO:0000313" key="1">
    <source>
        <dbReference type="EMBL" id="MBW0460444.1"/>
    </source>
</evidence>